<dbReference type="InterPro" id="IPR000504">
    <property type="entry name" value="RRM_dom"/>
</dbReference>
<sequence>MAESPSRHTPQLQRRPGERVAGHLLRVRGEFIKFREWKQQLSLKGRPGGTSTFQWDPLEDSDAETGPAPPSGSTAAAPKAAWTTPAASPARPRATKLETATKLEAPSLDSLVSSELVMQCNYAFEQLHRKAIADIEEGIQLYFEPPGSTFPTAAQQSAMRAWRALRLKHQRVPKMQSPWEPKAVERQVRHLRRAYSCSSAQLPGAATAAQRGELYHREDPSQLPKESTLPGMAVLRRLGLDQRLGARGSGHAERGADRKVVEGWLRQLAEDYPEDFCNLSTGNDLLKDVAALVAQEDCNPENAQICSDFWVLRLHGNPMKVEDWQRRRAWLSRSGHLWLGPAAGEGGASLQLSGDLVSNWWVMRARRDFVETLDESRVYAFSISSPVAKYQRRKLFASSNEELVEEWPGNSEDEMMELTSLGKEEMGSWKNHPQGLCSNSFAAPKRSRIFSDSAGVARCATMAQDRKVFVGGVPQDLNQDDLYAIFSEHAGVKKAWLQKCRTTDESGGNAAQQNHRGFGFVIFHDALAIDELLGSAPSRFIVLCNGTKLEVKRALSSNKMSSPQATDVFQLASRHGCHGRIGDLWRIHQVLDALTVQILFLGLTVSPGGGRPRALPPGGFRVTSGGRPGVQADWAASRFAQGDLLRQLSLMGNGYLPQAASAPGLAPPLPPYAAAVAPPMMRAPGASPGPAAAGLAAEGRNVPLRNAIMQFYHEHRPEKLTERDFIDFICSVYEGREAELDEAVAKLVGELSYSAWPSTPPMAGIDTTRSGSAHWDLDCEEEEEDEEEEDAEAEEEELQQLHQIQFELMNGKGLTQAPAAAPWFGGPRDPIGSPESERSLPDYTASTSCGTGGGTIESKEMRIFFASMGR</sequence>
<feature type="region of interest" description="Disordered" evidence="3">
    <location>
        <begin position="1"/>
        <end position="21"/>
    </location>
</feature>
<keyword evidence="2" id="KW-0175">Coiled coil</keyword>
<name>A0A9P1BK40_9DINO</name>
<comment type="caution">
    <text evidence="5">The sequence shown here is derived from an EMBL/GenBank/DDBJ whole genome shotgun (WGS) entry which is preliminary data.</text>
</comment>
<dbReference type="InterPro" id="IPR012677">
    <property type="entry name" value="Nucleotide-bd_a/b_plait_sf"/>
</dbReference>
<dbReference type="EMBL" id="CAMXCT010000165">
    <property type="protein sequence ID" value="CAI3974878.1"/>
    <property type="molecule type" value="Genomic_DNA"/>
</dbReference>
<dbReference type="Proteomes" id="UP001152797">
    <property type="component" value="Unassembled WGS sequence"/>
</dbReference>
<dbReference type="SMART" id="SM00360">
    <property type="entry name" value="RRM"/>
    <property type="match status" value="1"/>
</dbReference>
<evidence type="ECO:0000256" key="3">
    <source>
        <dbReference type="SAM" id="MobiDB-lite"/>
    </source>
</evidence>
<gene>
    <name evidence="5" type="ORF">C1SCF055_LOCUS3244</name>
</gene>
<feature type="region of interest" description="Disordered" evidence="3">
    <location>
        <begin position="819"/>
        <end position="855"/>
    </location>
</feature>
<feature type="region of interest" description="Disordered" evidence="3">
    <location>
        <begin position="43"/>
        <end position="101"/>
    </location>
</feature>
<evidence type="ECO:0000313" key="6">
    <source>
        <dbReference type="EMBL" id="CAL1128253.1"/>
    </source>
</evidence>
<evidence type="ECO:0000313" key="7">
    <source>
        <dbReference type="EMBL" id="CAL4762190.1"/>
    </source>
</evidence>
<dbReference type="PROSITE" id="PS50102">
    <property type="entry name" value="RRM"/>
    <property type="match status" value="1"/>
</dbReference>
<evidence type="ECO:0000259" key="4">
    <source>
        <dbReference type="PROSITE" id="PS50102"/>
    </source>
</evidence>
<evidence type="ECO:0000313" key="8">
    <source>
        <dbReference type="Proteomes" id="UP001152797"/>
    </source>
</evidence>
<keyword evidence="1" id="KW-0694">RNA-binding</keyword>
<feature type="coiled-coil region" evidence="2">
    <location>
        <begin position="777"/>
        <end position="804"/>
    </location>
</feature>
<dbReference type="InterPro" id="IPR035979">
    <property type="entry name" value="RBD_domain_sf"/>
</dbReference>
<accession>A0A9P1BK40</accession>
<dbReference type="Gene3D" id="3.30.70.330">
    <property type="match status" value="1"/>
</dbReference>
<reference evidence="6" key="2">
    <citation type="submission" date="2024-04" db="EMBL/GenBank/DDBJ databases">
        <authorList>
            <person name="Chen Y."/>
            <person name="Shah S."/>
            <person name="Dougan E. K."/>
            <person name="Thang M."/>
            <person name="Chan C."/>
        </authorList>
    </citation>
    <scope>NUCLEOTIDE SEQUENCE [LARGE SCALE GENOMIC DNA]</scope>
</reference>
<organism evidence="5">
    <name type="scientific">Cladocopium goreaui</name>
    <dbReference type="NCBI Taxonomy" id="2562237"/>
    <lineage>
        <taxon>Eukaryota</taxon>
        <taxon>Sar</taxon>
        <taxon>Alveolata</taxon>
        <taxon>Dinophyceae</taxon>
        <taxon>Suessiales</taxon>
        <taxon>Symbiodiniaceae</taxon>
        <taxon>Cladocopium</taxon>
    </lineage>
</organism>
<dbReference type="Pfam" id="PF16367">
    <property type="entry name" value="RRM_7"/>
    <property type="match status" value="1"/>
</dbReference>
<protein>
    <submittedName>
        <fullName evidence="7">Retrovirus-related Pol polyprotein from transposon TNT 1-94</fullName>
    </submittedName>
</protein>
<reference evidence="5" key="1">
    <citation type="submission" date="2022-10" db="EMBL/GenBank/DDBJ databases">
        <authorList>
            <person name="Chen Y."/>
            <person name="Dougan E. K."/>
            <person name="Chan C."/>
            <person name="Rhodes N."/>
            <person name="Thang M."/>
        </authorList>
    </citation>
    <scope>NUCLEOTIDE SEQUENCE</scope>
</reference>
<dbReference type="AlphaFoldDB" id="A0A9P1BK40"/>
<dbReference type="SUPFAM" id="SSF54928">
    <property type="entry name" value="RNA-binding domain, RBD"/>
    <property type="match status" value="1"/>
</dbReference>
<feature type="compositionally biased region" description="Low complexity" evidence="3">
    <location>
        <begin position="71"/>
        <end position="92"/>
    </location>
</feature>
<evidence type="ECO:0000313" key="5">
    <source>
        <dbReference type="EMBL" id="CAI3974878.1"/>
    </source>
</evidence>
<proteinExistence type="predicted"/>
<evidence type="ECO:0000256" key="2">
    <source>
        <dbReference type="SAM" id="Coils"/>
    </source>
</evidence>
<dbReference type="EMBL" id="CAMXCT030000165">
    <property type="protein sequence ID" value="CAL4762190.1"/>
    <property type="molecule type" value="Genomic_DNA"/>
</dbReference>
<dbReference type="EMBL" id="CAMXCT020000165">
    <property type="protein sequence ID" value="CAL1128253.1"/>
    <property type="molecule type" value="Genomic_DNA"/>
</dbReference>
<evidence type="ECO:0000256" key="1">
    <source>
        <dbReference type="PROSITE-ProRule" id="PRU00176"/>
    </source>
</evidence>
<keyword evidence="8" id="KW-1185">Reference proteome</keyword>
<feature type="domain" description="RRM" evidence="4">
    <location>
        <begin position="466"/>
        <end position="556"/>
    </location>
</feature>
<dbReference type="GO" id="GO:0003723">
    <property type="term" value="F:RNA binding"/>
    <property type="evidence" value="ECO:0007669"/>
    <property type="project" value="UniProtKB-UniRule"/>
</dbReference>